<dbReference type="InterPro" id="IPR036278">
    <property type="entry name" value="Sialidase_sf"/>
</dbReference>
<dbReference type="Gene3D" id="1.10.1330.10">
    <property type="entry name" value="Dockerin domain"/>
    <property type="match status" value="1"/>
</dbReference>
<dbReference type="EMBL" id="JAMXLR010000081">
    <property type="protein sequence ID" value="MCO6046943.1"/>
    <property type="molecule type" value="Genomic_DNA"/>
</dbReference>
<dbReference type="GO" id="GO:0000272">
    <property type="term" value="P:polysaccharide catabolic process"/>
    <property type="evidence" value="ECO:0007669"/>
    <property type="project" value="InterPro"/>
</dbReference>
<dbReference type="SUPFAM" id="SSF63446">
    <property type="entry name" value="Type I dockerin domain"/>
    <property type="match status" value="1"/>
</dbReference>
<sequence length="555" mass="60909">MLMLLHSKADAATPEGMVVLNNDGFWCWFQDERAIIHNGYLIVGSTAAGVSDPLRQSDVDAVSLNLSTGELQLNELQDRFNGEKNQPYDDHNTPAFSVRPDGRLLAVWTGHYGDTLVHTRVTTDPKDPNSWGPMQTFNVGSPLTYSNPHYLSSENGGNGRYYNFTRSHITPQYVYSDDLGETWSNGNNLVGGDRPYIKFASNGADEIHFLVNDGHPRWTENNSVYHGYYKDGSLHASDGTVISSLSQGLGTSSEATLVYQGDAINRSWVTDLALDSTGKPVGVFSVQVEADGHNNLGSKGDPGEGLDHRYYYGRWDGSQWQVNEMAYAGTRLFAAEIGEDDYTGLIAIDPNDVDTVYISTNSNPLTGTQLVSNADNQRHFEIFKGVTSDMGQTWTWTAITENSSVDNIRPIVPKWDDQHTALLWARGKAISSANYDLDIVGIISGVDSVFGLLNGVAGDVNQDAAVDIMDWLVYRENFQSDTSGLSLYDRYRQGDVNQDGVNDWTDFGLFKKAYDAANGAGAFESMTSHVPEPSAAAHGAWLLVFARFLLANVGE</sequence>
<dbReference type="RefSeq" id="WP_252855056.1">
    <property type="nucleotide sequence ID" value="NZ_JAMXLR010000081.1"/>
</dbReference>
<dbReference type="AlphaFoldDB" id="A0A9X2FEX6"/>
<dbReference type="Gene3D" id="2.120.10.10">
    <property type="match status" value="1"/>
</dbReference>
<reference evidence="1" key="1">
    <citation type="submission" date="2022-06" db="EMBL/GenBank/DDBJ databases">
        <title>Aeoliella straminimaris, a novel planctomycete from sediments.</title>
        <authorList>
            <person name="Vitorino I.R."/>
            <person name="Lage O.M."/>
        </authorList>
    </citation>
    <scope>NUCLEOTIDE SEQUENCE</scope>
    <source>
        <strain evidence="1">ICT_H6.2</strain>
    </source>
</reference>
<dbReference type="SUPFAM" id="SSF50939">
    <property type="entry name" value="Sialidases"/>
    <property type="match status" value="1"/>
</dbReference>
<dbReference type="Pfam" id="PF15892">
    <property type="entry name" value="BNR_4"/>
    <property type="match status" value="1"/>
</dbReference>
<comment type="caution">
    <text evidence="1">The sequence shown here is derived from an EMBL/GenBank/DDBJ whole genome shotgun (WGS) entry which is preliminary data.</text>
</comment>
<dbReference type="InterPro" id="IPR036439">
    <property type="entry name" value="Dockerin_dom_sf"/>
</dbReference>
<proteinExistence type="predicted"/>
<evidence type="ECO:0000313" key="1">
    <source>
        <dbReference type="EMBL" id="MCO6046943.1"/>
    </source>
</evidence>
<evidence type="ECO:0000313" key="2">
    <source>
        <dbReference type="Proteomes" id="UP001155241"/>
    </source>
</evidence>
<keyword evidence="2" id="KW-1185">Reference proteome</keyword>
<accession>A0A9X2FEX6</accession>
<organism evidence="1 2">
    <name type="scientific">Aeoliella straminimaris</name>
    <dbReference type="NCBI Taxonomy" id="2954799"/>
    <lineage>
        <taxon>Bacteria</taxon>
        <taxon>Pseudomonadati</taxon>
        <taxon>Planctomycetota</taxon>
        <taxon>Planctomycetia</taxon>
        <taxon>Pirellulales</taxon>
        <taxon>Lacipirellulaceae</taxon>
        <taxon>Aeoliella</taxon>
    </lineage>
</organism>
<gene>
    <name evidence="1" type="ORF">NG895_23840</name>
</gene>
<dbReference type="Proteomes" id="UP001155241">
    <property type="component" value="Unassembled WGS sequence"/>
</dbReference>
<protein>
    <submittedName>
        <fullName evidence="1">BNR-4 repeat-containing protein</fullName>
    </submittedName>
</protein>
<name>A0A9X2FEX6_9BACT</name>